<protein>
    <submittedName>
        <fullName evidence="4">Multimeric flavodoxin WrbA</fullName>
    </submittedName>
</protein>
<dbReference type="RefSeq" id="WP_090847635.1">
    <property type="nucleotide sequence ID" value="NZ_FMZL01000028.1"/>
</dbReference>
<keyword evidence="2" id="KW-0288">FMN</keyword>
<keyword evidence="5" id="KW-1185">Reference proteome</keyword>
<evidence type="ECO:0000313" key="4">
    <source>
        <dbReference type="EMBL" id="SDC61772.1"/>
    </source>
</evidence>
<dbReference type="Proteomes" id="UP000198528">
    <property type="component" value="Unassembled WGS sequence"/>
</dbReference>
<keyword evidence="1" id="KW-0285">Flavoprotein</keyword>
<dbReference type="PANTHER" id="PTHR43278">
    <property type="entry name" value="NAD(P)H-DEPENDENT FMN-CONTAINING OXIDOREDUCTASE YWQN-RELATED"/>
    <property type="match status" value="1"/>
</dbReference>
<sequence>MKILVLQGSARKNGHTTALAQAFAEGAREAGHEVTVFDVASMDIHGCTGCEWCHIQGNGECIQKDDMQQIYPHYASADMIVLASPIYYGSFTGQLHCAIHRTYALEIPKACKKMAMILDSGSSGVYAAAERIYHGFLQGWYGVEDCGIFEYPGAAASSPQSLEEVRQFGRSL</sequence>
<evidence type="ECO:0000256" key="1">
    <source>
        <dbReference type="ARBA" id="ARBA00022630"/>
    </source>
</evidence>
<gene>
    <name evidence="4" type="ORF">SAMN04487824_1287</name>
</gene>
<reference evidence="5" key="1">
    <citation type="submission" date="2016-10" db="EMBL/GenBank/DDBJ databases">
        <authorList>
            <person name="Varghese N."/>
            <person name="Submissions S."/>
        </authorList>
    </citation>
    <scope>NUCLEOTIDE SEQUENCE [LARGE SCALE GENOMIC DNA]</scope>
    <source>
        <strain evidence="5">DSM 22619</strain>
    </source>
</reference>
<evidence type="ECO:0000259" key="3">
    <source>
        <dbReference type="Pfam" id="PF03358"/>
    </source>
</evidence>
<organism evidence="4 5">
    <name type="scientific">Parafannyhessea umbonata</name>
    <dbReference type="NCBI Taxonomy" id="604330"/>
    <lineage>
        <taxon>Bacteria</taxon>
        <taxon>Bacillati</taxon>
        <taxon>Actinomycetota</taxon>
        <taxon>Coriobacteriia</taxon>
        <taxon>Coriobacteriales</taxon>
        <taxon>Atopobiaceae</taxon>
        <taxon>Parafannyhessea</taxon>
    </lineage>
</organism>
<accession>A0A1G6N1S3</accession>
<proteinExistence type="predicted"/>
<dbReference type="GO" id="GO:0016491">
    <property type="term" value="F:oxidoreductase activity"/>
    <property type="evidence" value="ECO:0007669"/>
    <property type="project" value="InterPro"/>
</dbReference>
<dbReference type="SUPFAM" id="SSF52218">
    <property type="entry name" value="Flavoproteins"/>
    <property type="match status" value="1"/>
</dbReference>
<dbReference type="Pfam" id="PF03358">
    <property type="entry name" value="FMN_red"/>
    <property type="match status" value="1"/>
</dbReference>
<evidence type="ECO:0000313" key="5">
    <source>
        <dbReference type="Proteomes" id="UP000198528"/>
    </source>
</evidence>
<dbReference type="InterPro" id="IPR029039">
    <property type="entry name" value="Flavoprotein-like_sf"/>
</dbReference>
<dbReference type="PANTHER" id="PTHR43278:SF2">
    <property type="entry name" value="IRON-SULFUR FLAVOPROTEIN"/>
    <property type="match status" value="1"/>
</dbReference>
<dbReference type="AlphaFoldDB" id="A0A1G6N1S3"/>
<evidence type="ECO:0000256" key="2">
    <source>
        <dbReference type="ARBA" id="ARBA00022643"/>
    </source>
</evidence>
<dbReference type="InterPro" id="IPR051796">
    <property type="entry name" value="ISF_SsuE-like"/>
</dbReference>
<dbReference type="InterPro" id="IPR005025">
    <property type="entry name" value="FMN_Rdtase-like_dom"/>
</dbReference>
<dbReference type="EMBL" id="FMZL01000028">
    <property type="protein sequence ID" value="SDC61772.1"/>
    <property type="molecule type" value="Genomic_DNA"/>
</dbReference>
<name>A0A1G6N1S3_9ACTN</name>
<dbReference type="Gene3D" id="3.40.50.360">
    <property type="match status" value="1"/>
</dbReference>
<feature type="domain" description="NADPH-dependent FMN reductase-like" evidence="3">
    <location>
        <begin position="1"/>
        <end position="124"/>
    </location>
</feature>
<dbReference type="STRING" id="604330.SAMN04489857_0845"/>